<gene>
    <name evidence="2" type="ORF">HaLaN_10629</name>
</gene>
<dbReference type="AlphaFoldDB" id="A0A699YY46"/>
<name>A0A699YY46_HAELA</name>
<feature type="non-terminal residue" evidence="2">
    <location>
        <position position="142"/>
    </location>
</feature>
<evidence type="ECO:0000313" key="2">
    <source>
        <dbReference type="EMBL" id="GFH14551.1"/>
    </source>
</evidence>
<dbReference type="EMBL" id="BLLF01000740">
    <property type="protein sequence ID" value="GFH14551.1"/>
    <property type="molecule type" value="Genomic_DNA"/>
</dbReference>
<keyword evidence="3" id="KW-1185">Reference proteome</keyword>
<sequence>MLELSLFVPNMKHLLQKVLSLGQLDMSLTSATQGPSDASQGAVGQASRPEGVSPQCPVIIEDAHKADLAIRQLARPAAAPGRPDQLADLAKLQHHLAAQASFVDDITRGSSVQRAQTRPSHGAPGPVLHVTMPVASTEEAAY</sequence>
<feature type="region of interest" description="Disordered" evidence="1">
    <location>
        <begin position="31"/>
        <end position="54"/>
    </location>
</feature>
<comment type="caution">
    <text evidence="2">The sequence shown here is derived from an EMBL/GenBank/DDBJ whole genome shotgun (WGS) entry which is preliminary data.</text>
</comment>
<organism evidence="2 3">
    <name type="scientific">Haematococcus lacustris</name>
    <name type="common">Green alga</name>
    <name type="synonym">Haematococcus pluvialis</name>
    <dbReference type="NCBI Taxonomy" id="44745"/>
    <lineage>
        <taxon>Eukaryota</taxon>
        <taxon>Viridiplantae</taxon>
        <taxon>Chlorophyta</taxon>
        <taxon>core chlorophytes</taxon>
        <taxon>Chlorophyceae</taxon>
        <taxon>CS clade</taxon>
        <taxon>Chlamydomonadales</taxon>
        <taxon>Haematococcaceae</taxon>
        <taxon>Haematococcus</taxon>
    </lineage>
</organism>
<evidence type="ECO:0000313" key="3">
    <source>
        <dbReference type="Proteomes" id="UP000485058"/>
    </source>
</evidence>
<reference evidence="2 3" key="1">
    <citation type="submission" date="2020-02" db="EMBL/GenBank/DDBJ databases">
        <title>Draft genome sequence of Haematococcus lacustris strain NIES-144.</title>
        <authorList>
            <person name="Morimoto D."/>
            <person name="Nakagawa S."/>
            <person name="Yoshida T."/>
            <person name="Sawayama S."/>
        </authorList>
    </citation>
    <scope>NUCLEOTIDE SEQUENCE [LARGE SCALE GENOMIC DNA]</scope>
    <source>
        <strain evidence="2 3">NIES-144</strain>
    </source>
</reference>
<feature type="non-terminal residue" evidence="2">
    <location>
        <position position="1"/>
    </location>
</feature>
<protein>
    <submittedName>
        <fullName evidence="2">Uncharacterized protein</fullName>
    </submittedName>
</protein>
<feature type="compositionally biased region" description="Polar residues" evidence="1">
    <location>
        <begin position="109"/>
        <end position="119"/>
    </location>
</feature>
<feature type="region of interest" description="Disordered" evidence="1">
    <location>
        <begin position="109"/>
        <end position="142"/>
    </location>
</feature>
<proteinExistence type="predicted"/>
<accession>A0A699YY46</accession>
<evidence type="ECO:0000256" key="1">
    <source>
        <dbReference type="SAM" id="MobiDB-lite"/>
    </source>
</evidence>
<dbReference type="Proteomes" id="UP000485058">
    <property type="component" value="Unassembled WGS sequence"/>
</dbReference>